<dbReference type="GO" id="GO:0006606">
    <property type="term" value="P:protein import into nucleus"/>
    <property type="evidence" value="ECO:0007669"/>
    <property type="project" value="TreeGrafter"/>
</dbReference>
<dbReference type="GeneID" id="136806989"/>
<evidence type="ECO:0000313" key="9">
    <source>
        <dbReference type="Proteomes" id="UP000594262"/>
    </source>
</evidence>
<reference evidence="8" key="1">
    <citation type="submission" date="2021-01" db="UniProtKB">
        <authorList>
            <consortium name="EnsemblMetazoa"/>
        </authorList>
    </citation>
    <scope>IDENTIFICATION</scope>
</reference>
<evidence type="ECO:0000256" key="2">
    <source>
        <dbReference type="ARBA" id="ARBA00007991"/>
    </source>
</evidence>
<evidence type="ECO:0000256" key="5">
    <source>
        <dbReference type="ARBA" id="ARBA00023242"/>
    </source>
</evidence>
<dbReference type="GO" id="GO:0005635">
    <property type="term" value="C:nuclear envelope"/>
    <property type="evidence" value="ECO:0007669"/>
    <property type="project" value="TreeGrafter"/>
</dbReference>
<keyword evidence="9" id="KW-1185">Reference proteome</keyword>
<dbReference type="InterPro" id="IPR058669">
    <property type="entry name" value="TPR_IPO7/11-like"/>
</dbReference>
<evidence type="ECO:0000259" key="7">
    <source>
        <dbReference type="PROSITE" id="PS50166"/>
    </source>
</evidence>
<dbReference type="AlphaFoldDB" id="A0A7M5VDP7"/>
<keyword evidence="5" id="KW-0539">Nucleus</keyword>
<dbReference type="GO" id="GO:0031267">
    <property type="term" value="F:small GTPase binding"/>
    <property type="evidence" value="ECO:0007669"/>
    <property type="project" value="InterPro"/>
</dbReference>
<keyword evidence="4" id="KW-0653">Protein transport</keyword>
<dbReference type="InterPro" id="IPR013598">
    <property type="entry name" value="Exportin-1/Importin-b-like"/>
</dbReference>
<proteinExistence type="inferred from homology"/>
<comment type="subcellular location">
    <subcellularLocation>
        <location evidence="1">Nucleus</location>
    </subcellularLocation>
</comment>
<feature type="region of interest" description="Disordered" evidence="6">
    <location>
        <begin position="964"/>
        <end position="986"/>
    </location>
</feature>
<dbReference type="RefSeq" id="XP_066919667.1">
    <property type="nucleotide sequence ID" value="XM_067063566.1"/>
</dbReference>
<evidence type="ECO:0000256" key="3">
    <source>
        <dbReference type="ARBA" id="ARBA00022448"/>
    </source>
</evidence>
<dbReference type="Proteomes" id="UP000594262">
    <property type="component" value="Unplaced"/>
</dbReference>
<protein>
    <recommendedName>
        <fullName evidence="7">Importin N-terminal domain-containing protein</fullName>
    </recommendedName>
</protein>
<dbReference type="InterPro" id="IPR001494">
    <property type="entry name" value="Importin-beta_N"/>
</dbReference>
<dbReference type="SUPFAM" id="SSF48371">
    <property type="entry name" value="ARM repeat"/>
    <property type="match status" value="1"/>
</dbReference>
<evidence type="ECO:0000256" key="4">
    <source>
        <dbReference type="ARBA" id="ARBA00022927"/>
    </source>
</evidence>
<dbReference type="InterPro" id="IPR056840">
    <property type="entry name" value="HEAT_IPO9_central"/>
</dbReference>
<dbReference type="PANTHER" id="PTHR10997">
    <property type="entry name" value="IMPORTIN-7, 8, 11"/>
    <property type="match status" value="1"/>
</dbReference>
<accession>A0A7M5VDP7</accession>
<dbReference type="InterPro" id="IPR016024">
    <property type="entry name" value="ARM-type_fold"/>
</dbReference>
<feature type="compositionally biased region" description="Acidic residues" evidence="6">
    <location>
        <begin position="971"/>
        <end position="984"/>
    </location>
</feature>
<dbReference type="Pfam" id="PF25018">
    <property type="entry name" value="HEAT_IPO9_c"/>
    <property type="match status" value="1"/>
</dbReference>
<dbReference type="PROSITE" id="PS50166">
    <property type="entry name" value="IMPORTIN_B_NT"/>
    <property type="match status" value="1"/>
</dbReference>
<dbReference type="OrthoDB" id="431626at2759"/>
<dbReference type="Pfam" id="PF25758">
    <property type="entry name" value="TPR_IPO11"/>
    <property type="match status" value="1"/>
</dbReference>
<organism evidence="8 9">
    <name type="scientific">Clytia hemisphaerica</name>
    <dbReference type="NCBI Taxonomy" id="252671"/>
    <lineage>
        <taxon>Eukaryota</taxon>
        <taxon>Metazoa</taxon>
        <taxon>Cnidaria</taxon>
        <taxon>Hydrozoa</taxon>
        <taxon>Hydroidolina</taxon>
        <taxon>Leptothecata</taxon>
        <taxon>Obeliida</taxon>
        <taxon>Clytiidae</taxon>
        <taxon>Clytia</taxon>
    </lineage>
</organism>
<feature type="compositionally biased region" description="Acidic residues" evidence="6">
    <location>
        <begin position="924"/>
        <end position="943"/>
    </location>
</feature>
<dbReference type="EnsemblMetazoa" id="CLYHEMT012604.2">
    <property type="protein sequence ID" value="CLYHEMP012604.2"/>
    <property type="gene ID" value="CLYHEMG012604"/>
</dbReference>
<dbReference type="InterPro" id="IPR011989">
    <property type="entry name" value="ARM-like"/>
</dbReference>
<comment type="similarity">
    <text evidence="2">Belongs to the importin beta family.</text>
</comment>
<evidence type="ECO:0000313" key="8">
    <source>
        <dbReference type="EnsemblMetazoa" id="CLYHEMP012604.1"/>
    </source>
</evidence>
<dbReference type="Pfam" id="PF03810">
    <property type="entry name" value="IBN_N"/>
    <property type="match status" value="1"/>
</dbReference>
<keyword evidence="3" id="KW-0813">Transport</keyword>
<dbReference type="Pfam" id="PF08389">
    <property type="entry name" value="Xpo1"/>
    <property type="match status" value="1"/>
</dbReference>
<dbReference type="EnsemblMetazoa" id="CLYHEMT012604.1">
    <property type="protein sequence ID" value="CLYHEMP012604.1"/>
    <property type="gene ID" value="CLYHEMG012604"/>
</dbReference>
<sequence length="1032" mass="116134">MASDMEHVDLKQTILSTFESGLSINQDERRNAEDKIKILETTENFGVVLTDIVLDGSISLEIRQLASIILKQYVEGHWSSLSEEKFRPPEVGVQAKNIIRQNLPNGLRDESSKIRSSVAHAMSRIASFDWPDSWPDLFTILIQALHSMDGNIIHGAMRVFTEFAGEISDLQVPQIAPTLLPEMLKIFKNTQVYGVRTSSRSVNIFSTIAGLIGLMRDFYKGIEKEHLYPYLPEFLSTCSQQLALPDGPSSDCGIKMEILKALEVLVKHFPKYMLQHITSILPPVWAIFTQSVDHYIKTTINCIDSTDDVVDEDGEILSFENLVYSTFEFIVALVESSKFKKTVQQYLEEILFFTMVYMQITDEQVDLWSNDPNQFVEDEDEETLSYSVRISAQFLILTLCQRFKEAPQKLFNAVGRLKLKGDELRTQGDEHWWKYYEVILLCLGYVQQSILEKVETGELKDDFKNSVKEMLVTACSTEAGSAFLVGQSFWTSSKLAAILDDQSISHFLQATVGALGEGQNTVLRVFAVKSLYGFCDYLRDSNKTNLLHPFLEQIAAGILSMATQFSESVLALTLETLMIVIKVNLEFTSTLVQNSQLIPLINALYLKYATDHHLEPIIEDLLGDLAEIPTCYAVIMEKIVPTLLSILEAPEDKVPPVMVAPTIDVLTVLIRKGPKPIQQSFILNTFPLVSKKALQSDDEGIIQNCGECIRAFIACSAEEVFSWQDGSGHNGLYYIVQVTCKLLDPKASESSAMFIGKLINTLVIKGGNVLGDNLEIILRSVLSKLQQAKTFSVIQSLLMVFIQLIRYQIEATLEFLSTVPGPTGKSALDYVLTEWCSKQDSFFGNYETKVSYDALCKLLLHAVTTGDSRFEEIVVPDQQMNDTQEIMTRSKAKQAKTQTTFIPVGIKLFKLVVNEMMLQMEQVENDADDSEDEDGDDWEDVDEDGRPPKDMTIQQAIEAIFSPAGDFAGFGDDEEDEDDPDTLDDPINQVKLKDWLNEFIRSFSQQPCFSNFVQTLNENERQCLIQLQVVVS</sequence>
<name>A0A7M5VDP7_9CNID</name>
<dbReference type="PANTHER" id="PTHR10997:SF9">
    <property type="entry name" value="IMPORTIN-9"/>
    <property type="match status" value="1"/>
</dbReference>
<dbReference type="Gene3D" id="1.25.10.10">
    <property type="entry name" value="Leucine-rich Repeat Variant"/>
    <property type="match status" value="1"/>
</dbReference>
<dbReference type="GO" id="GO:0005829">
    <property type="term" value="C:cytosol"/>
    <property type="evidence" value="ECO:0007669"/>
    <property type="project" value="TreeGrafter"/>
</dbReference>
<dbReference type="SMART" id="SM00913">
    <property type="entry name" value="IBN_N"/>
    <property type="match status" value="1"/>
</dbReference>
<dbReference type="FunFam" id="1.25.10.10:FF:000459">
    <property type="entry name" value="ARM repeat superfamily protein"/>
    <property type="match status" value="1"/>
</dbReference>
<feature type="domain" description="Importin N-terminal" evidence="7">
    <location>
        <begin position="32"/>
        <end position="109"/>
    </location>
</feature>
<evidence type="ECO:0000256" key="6">
    <source>
        <dbReference type="SAM" id="MobiDB-lite"/>
    </source>
</evidence>
<evidence type="ECO:0000256" key="1">
    <source>
        <dbReference type="ARBA" id="ARBA00004123"/>
    </source>
</evidence>
<feature type="region of interest" description="Disordered" evidence="6">
    <location>
        <begin position="924"/>
        <end position="949"/>
    </location>
</feature>